<evidence type="ECO:0000313" key="2">
    <source>
        <dbReference type="EMBL" id="SDC60566.1"/>
    </source>
</evidence>
<dbReference type="EMBL" id="FNAC01000002">
    <property type="protein sequence ID" value="SDC60566.1"/>
    <property type="molecule type" value="Genomic_DNA"/>
</dbReference>
<accession>A0A1G6N020</accession>
<organism evidence="2 3">
    <name type="scientific">Algoriphagus faecimaris</name>
    <dbReference type="NCBI Taxonomy" id="686796"/>
    <lineage>
        <taxon>Bacteria</taxon>
        <taxon>Pseudomonadati</taxon>
        <taxon>Bacteroidota</taxon>
        <taxon>Cytophagia</taxon>
        <taxon>Cytophagales</taxon>
        <taxon>Cyclobacteriaceae</taxon>
        <taxon>Algoriphagus</taxon>
    </lineage>
</organism>
<keyword evidence="2" id="KW-0808">Transferase</keyword>
<dbReference type="Proteomes" id="UP000199060">
    <property type="component" value="Unassembled WGS sequence"/>
</dbReference>
<evidence type="ECO:0000259" key="1">
    <source>
        <dbReference type="Pfam" id="PF00535"/>
    </source>
</evidence>
<name>A0A1G6N020_9BACT</name>
<dbReference type="AlphaFoldDB" id="A0A1G6N020"/>
<dbReference type="Gene3D" id="3.90.550.10">
    <property type="entry name" value="Spore Coat Polysaccharide Biosynthesis Protein SpsA, Chain A"/>
    <property type="match status" value="1"/>
</dbReference>
<proteinExistence type="predicted"/>
<dbReference type="RefSeq" id="WP_087937752.1">
    <property type="nucleotide sequence ID" value="NZ_FNAC01000002.1"/>
</dbReference>
<dbReference type="SUPFAM" id="SSF53448">
    <property type="entry name" value="Nucleotide-diphospho-sugar transferases"/>
    <property type="match status" value="1"/>
</dbReference>
<dbReference type="Pfam" id="PF00535">
    <property type="entry name" value="Glycos_transf_2"/>
    <property type="match status" value="1"/>
</dbReference>
<gene>
    <name evidence="2" type="ORF">SAMN04488104_1002134</name>
</gene>
<reference evidence="3" key="1">
    <citation type="submission" date="2016-10" db="EMBL/GenBank/DDBJ databases">
        <authorList>
            <person name="Varghese N."/>
            <person name="Submissions S."/>
        </authorList>
    </citation>
    <scope>NUCLEOTIDE SEQUENCE [LARGE SCALE GENOMIC DNA]</scope>
    <source>
        <strain evidence="3">DSM 23095</strain>
    </source>
</reference>
<sequence>MAKVLVITPVKNSITTTLDTARAIAQSDVSVKHVIFNDFSTEDTKIELTRNKDKIGYELIHLEELTDHPSPNYKLVLQMAQKMALESKLPLLVIESDVVIKPDTISRLLNHQSKHTQSGLTGSVTVDEVGEVNFPYLKFKGRKEEEIKTKRSLSFCCTLFSLDFLKSFDFTGLDDAKDWYDTFISTKSWEYGFENYVLLNAPVWHRPHASRPWKQLKYKNPLKYYFLKFWKGLDKI</sequence>
<dbReference type="GO" id="GO:0016740">
    <property type="term" value="F:transferase activity"/>
    <property type="evidence" value="ECO:0007669"/>
    <property type="project" value="UniProtKB-KW"/>
</dbReference>
<dbReference type="OrthoDB" id="1041945at2"/>
<dbReference type="InterPro" id="IPR029044">
    <property type="entry name" value="Nucleotide-diphossugar_trans"/>
</dbReference>
<protein>
    <submittedName>
        <fullName evidence="2">Glycosyltransferase, GT2 family</fullName>
    </submittedName>
</protein>
<feature type="domain" description="Glycosyltransferase 2-like" evidence="1">
    <location>
        <begin position="6"/>
        <end position="160"/>
    </location>
</feature>
<dbReference type="CDD" id="cd00761">
    <property type="entry name" value="Glyco_tranf_GTA_type"/>
    <property type="match status" value="1"/>
</dbReference>
<evidence type="ECO:0000313" key="3">
    <source>
        <dbReference type="Proteomes" id="UP000199060"/>
    </source>
</evidence>
<dbReference type="InterPro" id="IPR001173">
    <property type="entry name" value="Glyco_trans_2-like"/>
</dbReference>
<keyword evidence="3" id="KW-1185">Reference proteome</keyword>